<dbReference type="Proteomes" id="UP001500460">
    <property type="component" value="Unassembled WGS sequence"/>
</dbReference>
<sequence length="83" mass="8814">MHNLKKIAVVAGILGGTALAGLGTAQAHEAGLPACDQKAGDKHCGQKREYRYVDDNGRRVHVVVRREACAVKGSTVDCSLHHP</sequence>
<gene>
    <name evidence="1" type="ORF">GCM10010421_02400</name>
</gene>
<dbReference type="EMBL" id="BAAATK010000001">
    <property type="protein sequence ID" value="GAA2420626.1"/>
    <property type="molecule type" value="Genomic_DNA"/>
</dbReference>
<dbReference type="RefSeq" id="WP_344599432.1">
    <property type="nucleotide sequence ID" value="NZ_BAAATK010000001.1"/>
</dbReference>
<comment type="caution">
    <text evidence="1">The sequence shown here is derived from an EMBL/GenBank/DDBJ whole genome shotgun (WGS) entry which is preliminary data.</text>
</comment>
<name>A0ABN3J471_9ACTN</name>
<evidence type="ECO:0000313" key="1">
    <source>
        <dbReference type="EMBL" id="GAA2420626.1"/>
    </source>
</evidence>
<protein>
    <recommendedName>
        <fullName evidence="3">Secreted protein</fullName>
    </recommendedName>
</protein>
<keyword evidence="2" id="KW-1185">Reference proteome</keyword>
<reference evidence="1 2" key="1">
    <citation type="journal article" date="2019" name="Int. J. Syst. Evol. Microbiol.">
        <title>The Global Catalogue of Microorganisms (GCM) 10K type strain sequencing project: providing services to taxonomists for standard genome sequencing and annotation.</title>
        <authorList>
            <consortium name="The Broad Institute Genomics Platform"/>
            <consortium name="The Broad Institute Genome Sequencing Center for Infectious Disease"/>
            <person name="Wu L."/>
            <person name="Ma J."/>
        </authorList>
    </citation>
    <scope>NUCLEOTIDE SEQUENCE [LARGE SCALE GENOMIC DNA]</scope>
    <source>
        <strain evidence="1 2">JCM 6922</strain>
    </source>
</reference>
<proteinExistence type="predicted"/>
<evidence type="ECO:0008006" key="3">
    <source>
        <dbReference type="Google" id="ProtNLM"/>
    </source>
</evidence>
<accession>A0ABN3J471</accession>
<evidence type="ECO:0000313" key="2">
    <source>
        <dbReference type="Proteomes" id="UP001500460"/>
    </source>
</evidence>
<organism evidence="1 2">
    <name type="scientific">Streptomyces glaucus</name>
    <dbReference type="NCBI Taxonomy" id="284029"/>
    <lineage>
        <taxon>Bacteria</taxon>
        <taxon>Bacillati</taxon>
        <taxon>Actinomycetota</taxon>
        <taxon>Actinomycetes</taxon>
        <taxon>Kitasatosporales</taxon>
        <taxon>Streptomycetaceae</taxon>
        <taxon>Streptomyces</taxon>
    </lineage>
</organism>